<dbReference type="InterPro" id="IPR036116">
    <property type="entry name" value="FN3_sf"/>
</dbReference>
<reference evidence="4" key="2">
    <citation type="submission" date="2025-08" db="UniProtKB">
        <authorList>
            <consortium name="Ensembl"/>
        </authorList>
    </citation>
    <scope>IDENTIFICATION</scope>
</reference>
<keyword evidence="2" id="KW-0812">Transmembrane</keyword>
<dbReference type="Gene3D" id="2.60.40.10">
    <property type="entry name" value="Immunoglobulins"/>
    <property type="match status" value="11"/>
</dbReference>
<dbReference type="SMART" id="SM00060">
    <property type="entry name" value="FN3"/>
    <property type="match status" value="11"/>
</dbReference>
<dbReference type="PROSITE" id="PS50853">
    <property type="entry name" value="FN3"/>
    <property type="match status" value="5"/>
</dbReference>
<dbReference type="InterPro" id="IPR013783">
    <property type="entry name" value="Ig-like_fold"/>
</dbReference>
<dbReference type="Ensembl" id="ENSSMAT00000039181.1">
    <property type="protein sequence ID" value="ENSSMAP00000069657.1"/>
    <property type="gene ID" value="ENSSMAG00000036443.1"/>
</dbReference>
<accession>A0A8D3ECZ8</accession>
<reference evidence="4" key="1">
    <citation type="submission" date="2023-05" db="EMBL/GenBank/DDBJ databases">
        <title>High-quality long-read genome of Scophthalmus maximus.</title>
        <authorList>
            <person name="Lien S."/>
            <person name="Martinez P."/>
        </authorList>
    </citation>
    <scope>NUCLEOTIDE SEQUENCE [LARGE SCALE GENOMIC DNA]</scope>
</reference>
<dbReference type="GeneTree" id="ENSGT00940000156870"/>
<feature type="domain" description="Fibronectin type-III" evidence="3">
    <location>
        <begin position="773"/>
        <end position="862"/>
    </location>
</feature>
<evidence type="ECO:0000313" key="5">
    <source>
        <dbReference type="Proteomes" id="UP000694558"/>
    </source>
</evidence>
<proteinExistence type="predicted"/>
<dbReference type="Pfam" id="PF18861">
    <property type="entry name" value="PTP_tm"/>
    <property type="match status" value="1"/>
</dbReference>
<dbReference type="AlphaFoldDB" id="A0A8D3ECZ8"/>
<keyword evidence="2" id="KW-0472">Membrane</keyword>
<dbReference type="CDD" id="cd00063">
    <property type="entry name" value="FN3"/>
    <property type="match status" value="4"/>
</dbReference>
<feature type="domain" description="Fibronectin type-III" evidence="3">
    <location>
        <begin position="863"/>
        <end position="951"/>
    </location>
</feature>
<feature type="transmembrane region" description="Helical" evidence="2">
    <location>
        <begin position="1197"/>
        <end position="1222"/>
    </location>
</feature>
<evidence type="ECO:0000313" key="4">
    <source>
        <dbReference type="Ensembl" id="ENSSMAP00000069657.1"/>
    </source>
</evidence>
<keyword evidence="2" id="KW-1133">Transmembrane helix</keyword>
<dbReference type="Proteomes" id="UP000694558">
    <property type="component" value="Chromosome 10"/>
</dbReference>
<dbReference type="PANTHER" id="PTHR46957">
    <property type="entry name" value="CYTOKINE RECEPTOR"/>
    <property type="match status" value="1"/>
</dbReference>
<evidence type="ECO:0000256" key="1">
    <source>
        <dbReference type="ARBA" id="ARBA00013064"/>
    </source>
</evidence>
<organism evidence="4 5">
    <name type="scientific">Scophthalmus maximus</name>
    <name type="common">Turbot</name>
    <name type="synonym">Psetta maxima</name>
    <dbReference type="NCBI Taxonomy" id="52904"/>
    <lineage>
        <taxon>Eukaryota</taxon>
        <taxon>Metazoa</taxon>
        <taxon>Chordata</taxon>
        <taxon>Craniata</taxon>
        <taxon>Vertebrata</taxon>
        <taxon>Euteleostomi</taxon>
        <taxon>Actinopterygii</taxon>
        <taxon>Neopterygii</taxon>
        <taxon>Teleostei</taxon>
        <taxon>Neoteleostei</taxon>
        <taxon>Acanthomorphata</taxon>
        <taxon>Carangaria</taxon>
        <taxon>Pleuronectiformes</taxon>
        <taxon>Pleuronectoidei</taxon>
        <taxon>Scophthalmidae</taxon>
        <taxon>Scophthalmus</taxon>
    </lineage>
</organism>
<name>A0A8D3ECZ8_SCOMX</name>
<dbReference type="InterPro" id="IPR050713">
    <property type="entry name" value="RTP_Phos/Ushers"/>
</dbReference>
<dbReference type="GO" id="GO:0016020">
    <property type="term" value="C:membrane"/>
    <property type="evidence" value="ECO:0007669"/>
    <property type="project" value="UniProtKB-SubCell"/>
</dbReference>
<feature type="domain" description="Fibronectin type-III" evidence="3">
    <location>
        <begin position="417"/>
        <end position="510"/>
    </location>
</feature>
<dbReference type="SUPFAM" id="SSF49265">
    <property type="entry name" value="Fibronectin type III"/>
    <property type="match status" value="7"/>
</dbReference>
<sequence length="1239" mass="134221">MPGSSFVYKLTITLSQPGGFITTTNTSHTFDSLVSGTSYNISIVTVGVMDFESEEVHINMVSTRPYSIRGLEVVTSNTTTVLLNWTKPLEYKTEYTYQVQTTGCGSQNKTVAEEMAEISELIPGTNCTFCVSVIAAGENEGEANCISQYTKPEPVQPSISSQGSNSSVLVSWNIPAGKVAYFEVSLNSTYLALNEQQQLNSNSTSFRFETLLAGTLYTARVITYSGPFSASSGFVTNATFPNPPGSIEVLTKTPSSIEIRWMEAPLMTGASFVYKLTITPSQAGGFITATNTSHTFDSLVSGTSYNISIVTVGVMDFESEEVHIDMVSTRPYSIRGLELVTSNTTTVLLNWTKPLEYKTEYTYQVQTTGCGSQNKTVAEEMAEISELNPGTNCTFCVSVIAAGENEGEANCISQYTKPEPVQPSISSQGSNSSVLVSWNIPAGKEAFFEVSLNSTSLALNERVPNSNSTSFLFETLSAGTLYTARVITYSGPFNASSGFVTNATFPNLPGSIEVLTKTPSSIEIRWMEAPLMTGASFVYKLTITPSQAGGFITATNTSHTFDSLVSGTSYNISIVTVGVMDFESEEVHIYMVSTRPYSIRGLEVVTSNTTTVLLNWTKPLEYKTEYTYQVQATGCGSQNKTVAEEMAEISELIPGTNCTFCVSVIAAGETEGEANCISQYTKPEPVQPSISSQGSNSSVLVSWNIPAGKVAYFEVSLSSTSLALNEQVPNSNSTSFLFETLSAGTLYTARVITYSGPFSASSGFVTNATLPNPPGSIEVLTKTPSSIEIRWMEAPLMARSSFFYKLTLTSSQPGGFINTTNTSHTFRSLLPGTSYNISIVTVGVMDFESEKVHIYMVSTKQLSVESVVARAAQEDSMTVTWEKPADYEGSCYYNLNWQSRNGVKRRNTTETVYTIYDLDPGTRYNVSVTPGSDGRLGATTTNSSCTNASPVKGLTCHGPNKANAEIVLSWTQPSGQHSGFLVTVKENKISNWTDTCCNLTVFNLHHDTTYHLTVKTLSCGQSSTPVSLDCRTGITDPPIPPYYESLLVVSYVTQNKFSIQINRTLLDGINGRVTHVGVLVTESPPVLSDDTSILKTNLGKTYDQWRAKETHVYLATVIEAHPLSRSGENPLNIEVGDGSTWEGYTNGALDADGKYQYAIAVFTSLILQNGLVNGDVSLVSVTNFSPAVTLPPYPADIGIAIGATLGIFSVFVIVLIGFIIYWKRFSHKEQPDIQIHPMR</sequence>
<dbReference type="InterPro" id="IPR041201">
    <property type="entry name" value="PTPRJ_TM"/>
</dbReference>
<feature type="domain" description="Fibronectin type-III" evidence="3">
    <location>
        <begin position="682"/>
        <end position="772"/>
    </location>
</feature>
<dbReference type="EC" id="3.1.3.48" evidence="1"/>
<evidence type="ECO:0000256" key="2">
    <source>
        <dbReference type="SAM" id="Phobius"/>
    </source>
</evidence>
<dbReference type="Pfam" id="PF00041">
    <property type="entry name" value="fn3"/>
    <property type="match status" value="8"/>
</dbReference>
<feature type="domain" description="Fibronectin type-III" evidence="3">
    <location>
        <begin position="151"/>
        <end position="245"/>
    </location>
</feature>
<dbReference type="InterPro" id="IPR003961">
    <property type="entry name" value="FN3_dom"/>
</dbReference>
<evidence type="ECO:0000259" key="3">
    <source>
        <dbReference type="PROSITE" id="PS50853"/>
    </source>
</evidence>
<dbReference type="PANTHER" id="PTHR46957:SF3">
    <property type="entry name" value="CYTOKINE RECEPTOR"/>
    <property type="match status" value="1"/>
</dbReference>
<dbReference type="GO" id="GO:0004725">
    <property type="term" value="F:protein tyrosine phosphatase activity"/>
    <property type="evidence" value="ECO:0007669"/>
    <property type="project" value="UniProtKB-EC"/>
</dbReference>
<protein>
    <recommendedName>
        <fullName evidence="1">protein-tyrosine-phosphatase</fullName>
        <ecNumber evidence="1">3.1.3.48</ecNumber>
    </recommendedName>
</protein>